<feature type="transmembrane region" description="Helical" evidence="6">
    <location>
        <begin position="260"/>
        <end position="288"/>
    </location>
</feature>
<organism evidence="7 8">
    <name type="scientific">Allomesorhizobium camelthorni</name>
    <dbReference type="NCBI Taxonomy" id="475069"/>
    <lineage>
        <taxon>Bacteria</taxon>
        <taxon>Pseudomonadati</taxon>
        <taxon>Pseudomonadota</taxon>
        <taxon>Alphaproteobacteria</taxon>
        <taxon>Hyphomicrobiales</taxon>
        <taxon>Phyllobacteriaceae</taxon>
        <taxon>Allomesorhizobium</taxon>
    </lineage>
</organism>
<dbReference type="AlphaFoldDB" id="A0A6G4WMV7"/>
<keyword evidence="5 6" id="KW-0472">Membrane</keyword>
<dbReference type="EMBL" id="JAAKZF010000105">
    <property type="protein sequence ID" value="NGO55523.1"/>
    <property type="molecule type" value="Genomic_DNA"/>
</dbReference>
<dbReference type="InterPro" id="IPR001851">
    <property type="entry name" value="ABC_transp_permease"/>
</dbReference>
<dbReference type="GO" id="GO:0015658">
    <property type="term" value="F:branched-chain amino acid transmembrane transporter activity"/>
    <property type="evidence" value="ECO:0007669"/>
    <property type="project" value="InterPro"/>
</dbReference>
<dbReference type="RefSeq" id="WP_165033873.1">
    <property type="nucleotide sequence ID" value="NZ_JAAKZF010000105.1"/>
</dbReference>
<dbReference type="Proteomes" id="UP001642900">
    <property type="component" value="Unassembled WGS sequence"/>
</dbReference>
<feature type="transmembrane region" description="Helical" evidence="6">
    <location>
        <begin position="300"/>
        <end position="320"/>
    </location>
</feature>
<evidence type="ECO:0000256" key="4">
    <source>
        <dbReference type="ARBA" id="ARBA00022989"/>
    </source>
</evidence>
<sequence>MSKTAPEAEKASPLSGFSVAVATVAVVAFAVWLAQISLSAYLGTLLALLFINVALAVSLNLTNGLSGLFSLGHPAFMTIGGYSAAILTYPERRKSVMLPDLPEFLATNEVALFPAVLAAGLIAIVVAIVVGFPVLRLRGHYLAVATLGLIVIVQNLATNWSGITRGGSGLSGIPRLTTIWWAFGLMVLVIAVTWRVKFSSLGRAMMATRENPLAAECAGVSTFRVRMVAFVLGAFFAAIAGALLVHLISVITPKTYSVLLAFNLVVMVVIGGTGSISGAVIIAAGLTVLSETLRPMEESLGLYGMSQVIVALSLILILFFRPQGLFGSGEPIFIRRFFSGRFLG</sequence>
<feature type="transmembrane region" description="Helical" evidence="6">
    <location>
        <begin position="110"/>
        <end position="134"/>
    </location>
</feature>
<dbReference type="CDD" id="cd06581">
    <property type="entry name" value="TM_PBP1_LivM_like"/>
    <property type="match status" value="1"/>
</dbReference>
<dbReference type="Pfam" id="PF02653">
    <property type="entry name" value="BPD_transp_2"/>
    <property type="match status" value="1"/>
</dbReference>
<keyword evidence="2" id="KW-1003">Cell membrane</keyword>
<dbReference type="GO" id="GO:0005886">
    <property type="term" value="C:plasma membrane"/>
    <property type="evidence" value="ECO:0007669"/>
    <property type="project" value="UniProtKB-SubCell"/>
</dbReference>
<evidence type="ECO:0000256" key="3">
    <source>
        <dbReference type="ARBA" id="ARBA00022692"/>
    </source>
</evidence>
<evidence type="ECO:0000256" key="6">
    <source>
        <dbReference type="SAM" id="Phobius"/>
    </source>
</evidence>
<keyword evidence="4 6" id="KW-1133">Transmembrane helix</keyword>
<reference evidence="7 8" key="1">
    <citation type="submission" date="2020-02" db="EMBL/GenBank/DDBJ databases">
        <title>Genome sequence of strain CCNWXJ40-4.</title>
        <authorList>
            <person name="Gao J."/>
            <person name="Sun J."/>
        </authorList>
    </citation>
    <scope>NUCLEOTIDE SEQUENCE [LARGE SCALE GENOMIC DNA]</scope>
    <source>
        <strain evidence="7 8">CCNWXJ 40-4</strain>
    </source>
</reference>
<dbReference type="InterPro" id="IPR043428">
    <property type="entry name" value="LivM-like"/>
</dbReference>
<keyword evidence="8" id="KW-1185">Reference proteome</keyword>
<comment type="subcellular location">
    <subcellularLocation>
        <location evidence="1">Cell membrane</location>
        <topology evidence="1">Multi-pass membrane protein</topology>
    </subcellularLocation>
</comment>
<comment type="caution">
    <text evidence="7">The sequence shown here is derived from an EMBL/GenBank/DDBJ whole genome shotgun (WGS) entry which is preliminary data.</text>
</comment>
<dbReference type="PANTHER" id="PTHR30482">
    <property type="entry name" value="HIGH-AFFINITY BRANCHED-CHAIN AMINO ACID TRANSPORT SYSTEM PERMEASE"/>
    <property type="match status" value="1"/>
</dbReference>
<name>A0A6G4WMV7_9HYPH</name>
<feature type="transmembrane region" description="Helical" evidence="6">
    <location>
        <begin position="141"/>
        <end position="158"/>
    </location>
</feature>
<feature type="transmembrane region" description="Helical" evidence="6">
    <location>
        <begin position="178"/>
        <end position="196"/>
    </location>
</feature>
<keyword evidence="3 6" id="KW-0812">Transmembrane</keyword>
<evidence type="ECO:0000256" key="1">
    <source>
        <dbReference type="ARBA" id="ARBA00004651"/>
    </source>
</evidence>
<evidence type="ECO:0000256" key="5">
    <source>
        <dbReference type="ARBA" id="ARBA00023136"/>
    </source>
</evidence>
<accession>A0A6G4WMV7</accession>
<protein>
    <submittedName>
        <fullName evidence="7">Branched-chain amino acid ABC transporter permease</fullName>
    </submittedName>
</protein>
<feature type="transmembrane region" description="Helical" evidence="6">
    <location>
        <begin position="68"/>
        <end position="90"/>
    </location>
</feature>
<feature type="transmembrane region" description="Helical" evidence="6">
    <location>
        <begin position="12"/>
        <end position="34"/>
    </location>
</feature>
<feature type="transmembrane region" description="Helical" evidence="6">
    <location>
        <begin position="228"/>
        <end position="248"/>
    </location>
</feature>
<evidence type="ECO:0000313" key="7">
    <source>
        <dbReference type="EMBL" id="NGO55523.1"/>
    </source>
</evidence>
<evidence type="ECO:0000313" key="8">
    <source>
        <dbReference type="Proteomes" id="UP001642900"/>
    </source>
</evidence>
<gene>
    <name evidence="7" type="ORF">G6N73_31550</name>
</gene>
<feature type="transmembrane region" description="Helical" evidence="6">
    <location>
        <begin position="40"/>
        <end position="61"/>
    </location>
</feature>
<proteinExistence type="predicted"/>
<evidence type="ECO:0000256" key="2">
    <source>
        <dbReference type="ARBA" id="ARBA00022475"/>
    </source>
</evidence>
<dbReference type="PANTHER" id="PTHR30482:SF10">
    <property type="entry name" value="HIGH-AFFINITY BRANCHED-CHAIN AMINO ACID TRANSPORT PROTEIN BRAE"/>
    <property type="match status" value="1"/>
</dbReference>